<dbReference type="Proteomes" id="UP000321614">
    <property type="component" value="Unassembled WGS sequence"/>
</dbReference>
<organism evidence="2 3">
    <name type="scientific">Campylobacter insulaenigrae</name>
    <dbReference type="NCBI Taxonomy" id="260714"/>
    <lineage>
        <taxon>Bacteria</taxon>
        <taxon>Pseudomonadati</taxon>
        <taxon>Campylobacterota</taxon>
        <taxon>Epsilonproteobacteria</taxon>
        <taxon>Campylobacterales</taxon>
        <taxon>Campylobacteraceae</taxon>
        <taxon>Campylobacter</taxon>
    </lineage>
</organism>
<evidence type="ECO:0000256" key="1">
    <source>
        <dbReference type="SAM" id="MobiDB-lite"/>
    </source>
</evidence>
<name>A0ABY3G7D8_9BACT</name>
<dbReference type="EMBL" id="VOAW01000002">
    <property type="protein sequence ID" value="TWO28288.1"/>
    <property type="molecule type" value="Genomic_DNA"/>
</dbReference>
<protein>
    <recommendedName>
        <fullName evidence="4">Conjugal transfer protein TraG</fullName>
    </recommendedName>
</protein>
<feature type="compositionally biased region" description="Polar residues" evidence="1">
    <location>
        <begin position="44"/>
        <end position="54"/>
    </location>
</feature>
<dbReference type="RefSeq" id="WP_147500205.1">
    <property type="nucleotide sequence ID" value="NZ_VOAW01000002.1"/>
</dbReference>
<feature type="region of interest" description="Disordered" evidence="1">
    <location>
        <begin position="20"/>
        <end position="68"/>
    </location>
</feature>
<reference evidence="2 3" key="1">
    <citation type="submission" date="2019-07" db="EMBL/GenBank/DDBJ databases">
        <title>Rapid identification of Enteric Bacteria from Whole Genome Sequences (WGS) using Average Nucleotide Identity (ANI).</title>
        <authorList>
            <person name="Lane C."/>
        </authorList>
    </citation>
    <scope>NUCLEOTIDE SEQUENCE [LARGE SCALE GENOMIC DNA]</scope>
    <source>
        <strain evidence="2 3">2011D-8905</strain>
    </source>
</reference>
<evidence type="ECO:0000313" key="3">
    <source>
        <dbReference type="Proteomes" id="UP000321614"/>
    </source>
</evidence>
<proteinExistence type="predicted"/>
<feature type="compositionally biased region" description="Basic and acidic residues" evidence="1">
    <location>
        <begin position="55"/>
        <end position="64"/>
    </location>
</feature>
<accession>A0ABY3G7D8</accession>
<comment type="caution">
    <text evidence="2">The sequence shown here is derived from an EMBL/GenBank/DDBJ whole genome shotgun (WGS) entry which is preliminary data.</text>
</comment>
<evidence type="ECO:0008006" key="4">
    <source>
        <dbReference type="Google" id="ProtNLM"/>
    </source>
</evidence>
<evidence type="ECO:0000313" key="2">
    <source>
        <dbReference type="EMBL" id="TWO28288.1"/>
    </source>
</evidence>
<gene>
    <name evidence="2" type="ORF">ZA01_00020</name>
</gene>
<feature type="compositionally biased region" description="Polar residues" evidence="1">
    <location>
        <begin position="20"/>
        <end position="36"/>
    </location>
</feature>
<sequence>MIKNDPSAIANYASQYGAGSNVGSNSIADPSASNMGFSKVGGNTLLNHNLNQDHMNARSRDMRSDFNTPNAKDIEEAASGSNINKEVGNKLKTADKILHLGLGNKKGI</sequence>
<keyword evidence="3" id="KW-1185">Reference proteome</keyword>